<organism evidence="3">
    <name type="scientific">Pundamilia nyererei</name>
    <dbReference type="NCBI Taxonomy" id="303518"/>
    <lineage>
        <taxon>Eukaryota</taxon>
        <taxon>Metazoa</taxon>
        <taxon>Chordata</taxon>
        <taxon>Craniata</taxon>
        <taxon>Vertebrata</taxon>
        <taxon>Euteleostomi</taxon>
        <taxon>Actinopterygii</taxon>
        <taxon>Neopterygii</taxon>
        <taxon>Teleostei</taxon>
        <taxon>Neoteleostei</taxon>
        <taxon>Acanthomorphata</taxon>
        <taxon>Ovalentaria</taxon>
        <taxon>Cichlomorphae</taxon>
        <taxon>Cichliformes</taxon>
        <taxon>Cichlidae</taxon>
        <taxon>African cichlids</taxon>
        <taxon>Pseudocrenilabrinae</taxon>
        <taxon>Haplochromini</taxon>
        <taxon>Pundamilia</taxon>
    </lineage>
</organism>
<name>A0A3B4FDW6_9CICH</name>
<proteinExistence type="predicted"/>
<dbReference type="InterPro" id="IPR007110">
    <property type="entry name" value="Ig-like_dom"/>
</dbReference>
<dbReference type="SUPFAM" id="SSF48726">
    <property type="entry name" value="Immunoglobulin"/>
    <property type="match status" value="1"/>
</dbReference>
<dbReference type="PROSITE" id="PS50835">
    <property type="entry name" value="IG_LIKE"/>
    <property type="match status" value="1"/>
</dbReference>
<reference evidence="3" key="1">
    <citation type="submission" date="2023-09" db="UniProtKB">
        <authorList>
            <consortium name="Ensembl"/>
        </authorList>
    </citation>
    <scope>IDENTIFICATION</scope>
</reference>
<feature type="region of interest" description="Disordered" evidence="1">
    <location>
        <begin position="1"/>
        <end position="48"/>
    </location>
</feature>
<evidence type="ECO:0000256" key="1">
    <source>
        <dbReference type="SAM" id="MobiDB-lite"/>
    </source>
</evidence>
<evidence type="ECO:0000259" key="2">
    <source>
        <dbReference type="PROSITE" id="PS50835"/>
    </source>
</evidence>
<dbReference type="Ensembl" id="ENSPNYT00000008072.1">
    <property type="protein sequence ID" value="ENSPNYP00000007879.1"/>
    <property type="gene ID" value="ENSPNYG00000006041.1"/>
</dbReference>
<dbReference type="Pfam" id="PF07686">
    <property type="entry name" value="V-set"/>
    <property type="match status" value="1"/>
</dbReference>
<dbReference type="InterPro" id="IPR036179">
    <property type="entry name" value="Ig-like_dom_sf"/>
</dbReference>
<dbReference type="GeneTree" id="ENSGT01140000285955"/>
<dbReference type="InterPro" id="IPR013106">
    <property type="entry name" value="Ig_V-set"/>
</dbReference>
<accession>A0A3B4FDW6</accession>
<protein>
    <recommendedName>
        <fullName evidence="2">Ig-like domain-containing protein</fullName>
    </recommendedName>
</protein>
<evidence type="ECO:0000313" key="3">
    <source>
        <dbReference type="Ensembl" id="ENSPNYP00000007879.1"/>
    </source>
</evidence>
<feature type="domain" description="Ig-like" evidence="2">
    <location>
        <begin position="1"/>
        <end position="81"/>
    </location>
</feature>
<sequence>MEQDTTVTWTRPDLDPSAIHRRHEDRDEPDGQNMHYRGRTAMRANEADPKDLSLTLSKPELSDTGSYDCIISKQKDVLKLTDVELQVKGQHRTLLSLKSK</sequence>
<dbReference type="InterPro" id="IPR013783">
    <property type="entry name" value="Ig-like_fold"/>
</dbReference>
<dbReference type="AlphaFoldDB" id="A0A3B4FDW6"/>
<dbReference type="Gene3D" id="2.60.40.10">
    <property type="entry name" value="Immunoglobulins"/>
    <property type="match status" value="1"/>
</dbReference>